<keyword evidence="1" id="KW-0175">Coiled coil</keyword>
<organism evidence="3">
    <name type="scientific">Siphoviridae sp. ctP6113</name>
    <dbReference type="NCBI Taxonomy" id="2826318"/>
    <lineage>
        <taxon>Viruses</taxon>
        <taxon>Duplodnaviria</taxon>
        <taxon>Heunggongvirae</taxon>
        <taxon>Uroviricota</taxon>
        <taxon>Caudoviricetes</taxon>
    </lineage>
</organism>
<feature type="domain" description="Rad50/SbcC-type AAA" evidence="2">
    <location>
        <begin position="5"/>
        <end position="266"/>
    </location>
</feature>
<dbReference type="InterPro" id="IPR027417">
    <property type="entry name" value="P-loop_NTPase"/>
</dbReference>
<evidence type="ECO:0000259" key="2">
    <source>
        <dbReference type="Pfam" id="PF13476"/>
    </source>
</evidence>
<dbReference type="GO" id="GO:0006302">
    <property type="term" value="P:double-strand break repair"/>
    <property type="evidence" value="ECO:0007669"/>
    <property type="project" value="InterPro"/>
</dbReference>
<evidence type="ECO:0000313" key="3">
    <source>
        <dbReference type="EMBL" id="DAD85667.1"/>
    </source>
</evidence>
<dbReference type="EMBL" id="BK014986">
    <property type="protein sequence ID" value="DAD85667.1"/>
    <property type="molecule type" value="Genomic_DNA"/>
</dbReference>
<dbReference type="Gene3D" id="3.40.50.300">
    <property type="entry name" value="P-loop containing nucleotide triphosphate hydrolases"/>
    <property type="match status" value="1"/>
</dbReference>
<dbReference type="GO" id="GO:0016887">
    <property type="term" value="F:ATP hydrolysis activity"/>
    <property type="evidence" value="ECO:0007669"/>
    <property type="project" value="InterPro"/>
</dbReference>
<dbReference type="SUPFAM" id="SSF52540">
    <property type="entry name" value="P-loop containing nucleoside triphosphate hydrolases"/>
    <property type="match status" value="1"/>
</dbReference>
<dbReference type="InterPro" id="IPR038729">
    <property type="entry name" value="Rad50/SbcC_AAA"/>
</dbReference>
<sequence length="476" mass="53722">MKTTKITIRNLFGIKETTLDGRSVEITGPKGSGKTSVLDAIRYALTNRSDRDYIIHKGADEGEIIIETDTGLTIDRKTRATRADTIKVKDGTMLQTRPAEFLSGIFTPLQLNPVQFTQLSRQEKNRVILNLIEFSWDMNWIREQFGEIPQGVDYSKHILEVLADIQAENGVYFQSRQNLNRDIRNKQAFIADIAKDIPAGYDYDKWNSYPMGEKYRELEHLREQNSVIERAKAFRSGYEAKLRGLEAQRDVELAAIAREISNQRTDLIGTIERLRAEIRAAEDKMAGLEQRRQEREAVAQANYETAVAKLEKDMGVANDYADRQPVDTSALAADVDTAEQMRKHLNEYQRMVAMQKELEDLSARSTELTEKIELARELPARILETATIPVDGLTVENGIPLIHGLPISNLSDGELLELCVDITVSKPGQLGIILVDGAERLDQGSRERLYAKCKDKGLQLIATRVTDSDELEVTEL</sequence>
<feature type="coiled-coil region" evidence="1">
    <location>
        <begin position="351"/>
        <end position="378"/>
    </location>
</feature>
<dbReference type="PANTHER" id="PTHR32114:SF2">
    <property type="entry name" value="ABC TRANSPORTER ABCH.3"/>
    <property type="match status" value="1"/>
</dbReference>
<evidence type="ECO:0000256" key="1">
    <source>
        <dbReference type="SAM" id="Coils"/>
    </source>
</evidence>
<dbReference type="PANTHER" id="PTHR32114">
    <property type="entry name" value="ABC TRANSPORTER ABCH.3"/>
    <property type="match status" value="1"/>
</dbReference>
<reference evidence="3" key="1">
    <citation type="journal article" date="2021" name="Proc. Natl. Acad. Sci. U.S.A.">
        <title>A Catalog of Tens of Thousands of Viruses from Human Metagenomes Reveals Hidden Associations with Chronic Diseases.</title>
        <authorList>
            <person name="Tisza M.J."/>
            <person name="Buck C.B."/>
        </authorList>
    </citation>
    <scope>NUCLEOTIDE SEQUENCE</scope>
    <source>
        <strain evidence="3">CtP6113</strain>
    </source>
</reference>
<protein>
    <submittedName>
        <fullName evidence="3">ATPase</fullName>
    </submittedName>
</protein>
<proteinExistence type="predicted"/>
<feature type="coiled-coil region" evidence="1">
    <location>
        <begin position="257"/>
        <end position="298"/>
    </location>
</feature>
<dbReference type="Pfam" id="PF13476">
    <property type="entry name" value="AAA_23"/>
    <property type="match status" value="1"/>
</dbReference>
<name>A0A8S5MUS2_9CAUD</name>
<accession>A0A8S5MUS2</accession>